<dbReference type="InParanoid" id="A0A2P6MYW0"/>
<feature type="compositionally biased region" description="Basic and acidic residues" evidence="3">
    <location>
        <begin position="57"/>
        <end position="81"/>
    </location>
</feature>
<evidence type="ECO:0000256" key="3">
    <source>
        <dbReference type="SAM" id="MobiDB-lite"/>
    </source>
</evidence>
<feature type="region of interest" description="Disordered" evidence="3">
    <location>
        <begin position="52"/>
        <end position="95"/>
    </location>
</feature>
<gene>
    <name evidence="5" type="ORF">PROFUN_14685</name>
</gene>
<keyword evidence="1 2" id="KW-0728">SH3 domain</keyword>
<feature type="non-terminal residue" evidence="5">
    <location>
        <position position="1"/>
    </location>
</feature>
<proteinExistence type="predicted"/>
<dbReference type="PROSITE" id="PS50002">
    <property type="entry name" value="SH3"/>
    <property type="match status" value="1"/>
</dbReference>
<organism evidence="5 6">
    <name type="scientific">Planoprotostelium fungivorum</name>
    <dbReference type="NCBI Taxonomy" id="1890364"/>
    <lineage>
        <taxon>Eukaryota</taxon>
        <taxon>Amoebozoa</taxon>
        <taxon>Evosea</taxon>
        <taxon>Variosea</taxon>
        <taxon>Cavosteliida</taxon>
        <taxon>Cavosteliaceae</taxon>
        <taxon>Planoprotostelium</taxon>
    </lineage>
</organism>
<dbReference type="InterPro" id="IPR036028">
    <property type="entry name" value="SH3-like_dom_sf"/>
</dbReference>
<sequence>VWYKEEHEGWYRGMNQKTLFSGWFPSNYVKPTGTTIRLPKIIDDDEIETHVEDDEDEAKRMSVDTSRRSSRIKELQKRLRENSQSSSVFQESNDE</sequence>
<evidence type="ECO:0000256" key="2">
    <source>
        <dbReference type="PROSITE-ProRule" id="PRU00192"/>
    </source>
</evidence>
<dbReference type="Gene3D" id="2.30.30.40">
    <property type="entry name" value="SH3 Domains"/>
    <property type="match status" value="1"/>
</dbReference>
<feature type="compositionally biased region" description="Polar residues" evidence="3">
    <location>
        <begin position="82"/>
        <end position="95"/>
    </location>
</feature>
<dbReference type="AlphaFoldDB" id="A0A2P6MYW0"/>
<name>A0A2P6MYW0_9EUKA</name>
<accession>A0A2P6MYW0</accession>
<feature type="domain" description="SH3" evidence="4">
    <location>
        <begin position="1"/>
        <end position="34"/>
    </location>
</feature>
<evidence type="ECO:0000313" key="5">
    <source>
        <dbReference type="EMBL" id="PRP76890.1"/>
    </source>
</evidence>
<reference evidence="5 6" key="1">
    <citation type="journal article" date="2018" name="Genome Biol. Evol.">
        <title>Multiple Roots of Fruiting Body Formation in Amoebozoa.</title>
        <authorList>
            <person name="Hillmann F."/>
            <person name="Forbes G."/>
            <person name="Novohradska S."/>
            <person name="Ferling I."/>
            <person name="Riege K."/>
            <person name="Groth M."/>
            <person name="Westermann M."/>
            <person name="Marz M."/>
            <person name="Spaller T."/>
            <person name="Winckler T."/>
            <person name="Schaap P."/>
            <person name="Glockner G."/>
        </authorList>
    </citation>
    <scope>NUCLEOTIDE SEQUENCE [LARGE SCALE GENOMIC DNA]</scope>
    <source>
        <strain evidence="5 6">Jena</strain>
    </source>
</reference>
<evidence type="ECO:0000259" key="4">
    <source>
        <dbReference type="PROSITE" id="PS50002"/>
    </source>
</evidence>
<dbReference type="Proteomes" id="UP000241769">
    <property type="component" value="Unassembled WGS sequence"/>
</dbReference>
<dbReference type="SUPFAM" id="SSF50044">
    <property type="entry name" value="SH3-domain"/>
    <property type="match status" value="1"/>
</dbReference>
<evidence type="ECO:0000256" key="1">
    <source>
        <dbReference type="ARBA" id="ARBA00022443"/>
    </source>
</evidence>
<evidence type="ECO:0000313" key="6">
    <source>
        <dbReference type="Proteomes" id="UP000241769"/>
    </source>
</evidence>
<dbReference type="InterPro" id="IPR001452">
    <property type="entry name" value="SH3_domain"/>
</dbReference>
<keyword evidence="6" id="KW-1185">Reference proteome</keyword>
<protein>
    <recommendedName>
        <fullName evidence="4">SH3 domain-containing protein</fullName>
    </recommendedName>
</protein>
<comment type="caution">
    <text evidence="5">The sequence shown here is derived from an EMBL/GenBank/DDBJ whole genome shotgun (WGS) entry which is preliminary data.</text>
</comment>
<dbReference type="EMBL" id="MDYQ01000294">
    <property type="protein sequence ID" value="PRP76890.1"/>
    <property type="molecule type" value="Genomic_DNA"/>
</dbReference>